<evidence type="ECO:0000256" key="2">
    <source>
        <dbReference type="ARBA" id="ARBA00022723"/>
    </source>
</evidence>
<dbReference type="NCBIfam" id="TIGR04085">
    <property type="entry name" value="rSAM_more_4Fe4S"/>
    <property type="match status" value="1"/>
</dbReference>
<dbReference type="Pfam" id="PF13186">
    <property type="entry name" value="SPASM"/>
    <property type="match status" value="1"/>
</dbReference>
<dbReference type="GO" id="GO:0046872">
    <property type="term" value="F:metal ion binding"/>
    <property type="evidence" value="ECO:0007669"/>
    <property type="project" value="UniProtKB-KW"/>
</dbReference>
<dbReference type="PANTHER" id="PTHR11228">
    <property type="entry name" value="RADICAL SAM DOMAIN PROTEIN"/>
    <property type="match status" value="1"/>
</dbReference>
<keyword evidence="1" id="KW-0949">S-adenosyl-L-methionine</keyword>
<organism evidence="6">
    <name type="scientific">uncultured bacterium fosmid pJB77G10</name>
    <dbReference type="NCBI Taxonomy" id="1478069"/>
    <lineage>
        <taxon>Bacteria</taxon>
        <taxon>environmental samples</taxon>
    </lineage>
</organism>
<evidence type="ECO:0000313" key="6">
    <source>
        <dbReference type="EMBL" id="AIF26653.1"/>
    </source>
</evidence>
<dbReference type="Pfam" id="PF04055">
    <property type="entry name" value="Radical_SAM"/>
    <property type="match status" value="1"/>
</dbReference>
<reference evidence="6" key="1">
    <citation type="submission" date="2013-08" db="EMBL/GenBank/DDBJ databases">
        <title>Comparison of modified E. coli strains.</title>
        <authorList>
            <person name="Juergensen J."/>
            <person name="Bonge A."/>
            <person name="Streit W.R."/>
        </authorList>
    </citation>
    <scope>NUCLEOTIDE SEQUENCE</scope>
</reference>
<dbReference type="PANTHER" id="PTHR11228:SF7">
    <property type="entry name" value="PQQA PEPTIDE CYCLASE"/>
    <property type="match status" value="1"/>
</dbReference>
<evidence type="ECO:0000256" key="4">
    <source>
        <dbReference type="ARBA" id="ARBA00023014"/>
    </source>
</evidence>
<evidence type="ECO:0000256" key="3">
    <source>
        <dbReference type="ARBA" id="ARBA00023004"/>
    </source>
</evidence>
<dbReference type="SFLD" id="SFLDG01067">
    <property type="entry name" value="SPASM/twitch_domain_containing"/>
    <property type="match status" value="1"/>
</dbReference>
<keyword evidence="2" id="KW-0479">Metal-binding</keyword>
<dbReference type="CDD" id="cd01335">
    <property type="entry name" value="Radical_SAM"/>
    <property type="match status" value="1"/>
</dbReference>
<evidence type="ECO:0000259" key="5">
    <source>
        <dbReference type="PROSITE" id="PS51918"/>
    </source>
</evidence>
<name>A0A0H3U9U7_9BACT</name>
<sequence>MYAILNEDIALRSWQMIPRAYIVKGSSSPSKLDRNEFEVLRMADGKTDIPESKILRYFLDSGFVVECEEGEHTLSDWQQYRHYDNRLIATMNLQVTGRCNYNCKHCFNAMDNHALQSHLTLEQVIDLLDQAVECGIMGFTITGGEPMVHKNIREIISAIYERNMFIFDFNTNGYYITQDFLDFLKPLGTPPLMKISFDGIGYHDEMRCFKGAEESALKAFELCIENGFPTLAQVNVNYNNLDTIPATLDLLDSMGVKTIRLIRTTEVPRWLKNGGQCLEIKDYYDRMLDVLSEYISKPRRSNIIVWQLLELSPHSRTYSVDAVKNIRMSQPICKGTRGMIAIGANGNIYPCLQVSGVFDDTGETLGNIFDTPLKEMLQTESKYMKYICTSVEEKATINGKCIKCKYLKYCGTGCPAMSLTKTYAENGTFCYTAPDTWKCYFLENGYYEKVQESMKGYQCTSPILEV</sequence>
<keyword evidence="3" id="KW-0408">Iron</keyword>
<protein>
    <submittedName>
        <fullName evidence="6">Putative radical SAM additional 4Fe4S-binding SPASM domain-containing protein</fullName>
    </submittedName>
</protein>
<dbReference type="SFLD" id="SFLDG01386">
    <property type="entry name" value="main_SPASM_domain-containing"/>
    <property type="match status" value="1"/>
</dbReference>
<dbReference type="AlphaFoldDB" id="A0A0H3U9U7"/>
<dbReference type="InterPro" id="IPR013785">
    <property type="entry name" value="Aldolase_TIM"/>
</dbReference>
<dbReference type="SUPFAM" id="SSF102114">
    <property type="entry name" value="Radical SAM enzymes"/>
    <property type="match status" value="1"/>
</dbReference>
<dbReference type="GO" id="GO:0003824">
    <property type="term" value="F:catalytic activity"/>
    <property type="evidence" value="ECO:0007669"/>
    <property type="project" value="InterPro"/>
</dbReference>
<dbReference type="Gene3D" id="3.20.20.70">
    <property type="entry name" value="Aldolase class I"/>
    <property type="match status" value="1"/>
</dbReference>
<accession>A0A0H3U9U7</accession>
<dbReference type="SFLD" id="SFLDS00029">
    <property type="entry name" value="Radical_SAM"/>
    <property type="match status" value="1"/>
</dbReference>
<dbReference type="EMBL" id="KF540241">
    <property type="protein sequence ID" value="AIF26653.1"/>
    <property type="molecule type" value="Genomic_DNA"/>
</dbReference>
<dbReference type="PROSITE" id="PS51918">
    <property type="entry name" value="RADICAL_SAM"/>
    <property type="match status" value="1"/>
</dbReference>
<dbReference type="InterPro" id="IPR023885">
    <property type="entry name" value="4Fe4S-binding_SPASM_dom"/>
</dbReference>
<keyword evidence="4" id="KW-0411">Iron-sulfur</keyword>
<dbReference type="InterPro" id="IPR007197">
    <property type="entry name" value="rSAM"/>
</dbReference>
<evidence type="ECO:0000256" key="1">
    <source>
        <dbReference type="ARBA" id="ARBA00022691"/>
    </source>
</evidence>
<dbReference type="GO" id="GO:0051536">
    <property type="term" value="F:iron-sulfur cluster binding"/>
    <property type="evidence" value="ECO:0007669"/>
    <property type="project" value="UniProtKB-KW"/>
</dbReference>
<proteinExistence type="predicted"/>
<dbReference type="InterPro" id="IPR058240">
    <property type="entry name" value="rSAM_sf"/>
</dbReference>
<dbReference type="InterPro" id="IPR050377">
    <property type="entry name" value="Radical_SAM_PqqE_MftC-like"/>
</dbReference>
<feature type="domain" description="Radical SAM core" evidence="5">
    <location>
        <begin position="83"/>
        <end position="298"/>
    </location>
</feature>